<keyword evidence="4 7" id="KW-1133">Transmembrane helix</keyword>
<feature type="region of interest" description="Disordered" evidence="6">
    <location>
        <begin position="54"/>
        <end position="76"/>
    </location>
</feature>
<evidence type="ECO:0000313" key="9">
    <source>
        <dbReference type="Proteomes" id="UP001188597"/>
    </source>
</evidence>
<comment type="caution">
    <text evidence="8">The sequence shown here is derived from an EMBL/GenBank/DDBJ whole genome shotgun (WGS) entry which is preliminary data.</text>
</comment>
<proteinExistence type="inferred from homology"/>
<evidence type="ECO:0000256" key="1">
    <source>
        <dbReference type="ARBA" id="ARBA00004370"/>
    </source>
</evidence>
<dbReference type="GO" id="GO:0016020">
    <property type="term" value="C:membrane"/>
    <property type="evidence" value="ECO:0007669"/>
    <property type="project" value="UniProtKB-SubCell"/>
</dbReference>
<evidence type="ECO:0000256" key="6">
    <source>
        <dbReference type="SAM" id="MobiDB-lite"/>
    </source>
</evidence>
<name>A0AA89B2L3_9ASTE</name>
<gene>
    <name evidence="8" type="ORF">RJ639_044633</name>
</gene>
<evidence type="ECO:0000256" key="7">
    <source>
        <dbReference type="SAM" id="Phobius"/>
    </source>
</evidence>
<dbReference type="GO" id="GO:0012505">
    <property type="term" value="C:endomembrane system"/>
    <property type="evidence" value="ECO:0007669"/>
    <property type="project" value="TreeGrafter"/>
</dbReference>
<reference evidence="8" key="1">
    <citation type="submission" date="2022-12" db="EMBL/GenBank/DDBJ databases">
        <title>Draft genome assemblies for two species of Escallonia (Escalloniales).</title>
        <authorList>
            <person name="Chanderbali A."/>
            <person name="Dervinis C."/>
            <person name="Anghel I."/>
            <person name="Soltis D."/>
            <person name="Soltis P."/>
            <person name="Zapata F."/>
        </authorList>
    </citation>
    <scope>NUCLEOTIDE SEQUENCE</scope>
    <source>
        <strain evidence="8">UCBG64.0493</strain>
        <tissue evidence="8">Leaf</tissue>
    </source>
</reference>
<dbReference type="EMBL" id="JAVXUP010000649">
    <property type="protein sequence ID" value="KAK3023548.1"/>
    <property type="molecule type" value="Genomic_DNA"/>
</dbReference>
<keyword evidence="5 7" id="KW-0472">Membrane</keyword>
<dbReference type="Proteomes" id="UP001188597">
    <property type="component" value="Unassembled WGS sequence"/>
</dbReference>
<dbReference type="GO" id="GO:0008104">
    <property type="term" value="P:intracellular protein localization"/>
    <property type="evidence" value="ECO:0007669"/>
    <property type="project" value="TreeGrafter"/>
</dbReference>
<evidence type="ECO:0000256" key="3">
    <source>
        <dbReference type="ARBA" id="ARBA00022692"/>
    </source>
</evidence>
<evidence type="ECO:0000256" key="2">
    <source>
        <dbReference type="ARBA" id="ARBA00010131"/>
    </source>
</evidence>
<dbReference type="Pfam" id="PF14778">
    <property type="entry name" value="ODR4-like"/>
    <property type="match status" value="2"/>
</dbReference>
<keyword evidence="9" id="KW-1185">Reference proteome</keyword>
<sequence>MVKAVVGEETQLKLAEDRLAQCGASSQVGLVIGKLSAKLDRGFVFDLVPTPPNDDGQPACSVTEGDKKRAPNKGKSQAEPLSLLFVDTDWVAEHARQIGDKKRLEKLEHISYVKEPTRKLVRWEKVSRLLLGGMKVVGIYIWVNESTFKNSTIALCQTVKGVAEAAPLLEVGLDERLLIHISYSPRSENASSTRRLVDILRRGISSHAKELKDAKALIDGMLFCVIDPDADNYVGAKGDIITSLMSRLDIICDEAERELDTISTGGVEASYDISTAKPILQHDLQLLRCETTTKKMPNLSAVRYKLQESDEKFVLKDHCVELMSMEAPTDASTILEPETEATTLVVGKSFWDMAVPFSSESTLPKGRDERSLVGDKNTLKSTDFNITAALLILVLSIVLGLVLLVWAS</sequence>
<feature type="transmembrane region" description="Helical" evidence="7">
    <location>
        <begin position="386"/>
        <end position="407"/>
    </location>
</feature>
<evidence type="ECO:0000313" key="8">
    <source>
        <dbReference type="EMBL" id="KAK3023548.1"/>
    </source>
</evidence>
<comment type="subcellular location">
    <subcellularLocation>
        <location evidence="1">Membrane</location>
    </subcellularLocation>
</comment>
<dbReference type="PANTHER" id="PTHR33966">
    <property type="entry name" value="PROTEIN ODR-4 HOMOLOG"/>
    <property type="match status" value="1"/>
</dbReference>
<dbReference type="InterPro" id="IPR029454">
    <property type="entry name" value="ODR-4-like"/>
</dbReference>
<evidence type="ECO:0008006" key="10">
    <source>
        <dbReference type="Google" id="ProtNLM"/>
    </source>
</evidence>
<protein>
    <recommendedName>
        <fullName evidence="10">Protein odr-4 homolog</fullName>
    </recommendedName>
</protein>
<evidence type="ECO:0000256" key="5">
    <source>
        <dbReference type="ARBA" id="ARBA00023136"/>
    </source>
</evidence>
<organism evidence="8 9">
    <name type="scientific">Escallonia herrerae</name>
    <dbReference type="NCBI Taxonomy" id="1293975"/>
    <lineage>
        <taxon>Eukaryota</taxon>
        <taxon>Viridiplantae</taxon>
        <taxon>Streptophyta</taxon>
        <taxon>Embryophyta</taxon>
        <taxon>Tracheophyta</taxon>
        <taxon>Spermatophyta</taxon>
        <taxon>Magnoliopsida</taxon>
        <taxon>eudicotyledons</taxon>
        <taxon>Gunneridae</taxon>
        <taxon>Pentapetalae</taxon>
        <taxon>asterids</taxon>
        <taxon>campanulids</taxon>
        <taxon>Escalloniales</taxon>
        <taxon>Escalloniaceae</taxon>
        <taxon>Escallonia</taxon>
    </lineage>
</organism>
<dbReference type="PANTHER" id="PTHR33966:SF1">
    <property type="entry name" value="PROTEIN ODR-4 HOMOLOG"/>
    <property type="match status" value="1"/>
</dbReference>
<dbReference type="AlphaFoldDB" id="A0AA89B2L3"/>
<comment type="similarity">
    <text evidence="2">Belongs to the ODR-4 family.</text>
</comment>
<evidence type="ECO:0000256" key="4">
    <source>
        <dbReference type="ARBA" id="ARBA00022989"/>
    </source>
</evidence>
<accession>A0AA89B2L3</accession>
<keyword evidence="3 7" id="KW-0812">Transmembrane</keyword>